<keyword evidence="5" id="KW-0862">Zinc</keyword>
<evidence type="ECO:0000256" key="4">
    <source>
        <dbReference type="ARBA" id="ARBA00022771"/>
    </source>
</evidence>
<evidence type="ECO:0000259" key="10">
    <source>
        <dbReference type="PROSITE" id="PS51017"/>
    </source>
</evidence>
<feature type="domain" description="CCT" evidence="10">
    <location>
        <begin position="299"/>
        <end position="341"/>
    </location>
</feature>
<dbReference type="PANTHER" id="PTHR31319:SF78">
    <property type="entry name" value="CCT DOMAIN-CONTAINING PROTEIN"/>
    <property type="match status" value="1"/>
</dbReference>
<dbReference type="InterPro" id="IPR000315">
    <property type="entry name" value="Znf_B-box"/>
</dbReference>
<evidence type="ECO:0000313" key="12">
    <source>
        <dbReference type="Proteomes" id="UP000823674"/>
    </source>
</evidence>
<dbReference type="InterPro" id="IPR049808">
    <property type="entry name" value="CONSTANS-like_Bbox1"/>
</dbReference>
<evidence type="ECO:0000256" key="7">
    <source>
        <dbReference type="PROSITE-ProRule" id="PRU00024"/>
    </source>
</evidence>
<keyword evidence="4 7" id="KW-0863">Zinc-finger</keyword>
<reference evidence="11 12" key="1">
    <citation type="submission" date="2021-03" db="EMBL/GenBank/DDBJ databases">
        <authorList>
            <person name="King G.J."/>
            <person name="Bancroft I."/>
            <person name="Baten A."/>
            <person name="Bloomfield J."/>
            <person name="Borpatragohain P."/>
            <person name="He Z."/>
            <person name="Irish N."/>
            <person name="Irwin J."/>
            <person name="Liu K."/>
            <person name="Mauleon R.P."/>
            <person name="Moore J."/>
            <person name="Morris R."/>
            <person name="Ostergaard L."/>
            <person name="Wang B."/>
            <person name="Wells R."/>
        </authorList>
    </citation>
    <scope>NUCLEOTIDE SEQUENCE [LARGE SCALE GENOMIC DNA]</scope>
    <source>
        <strain evidence="11">R-o-18</strain>
        <tissue evidence="11">Leaf</tissue>
    </source>
</reference>
<evidence type="ECO:0000313" key="11">
    <source>
        <dbReference type="EMBL" id="KAG5376207.1"/>
    </source>
</evidence>
<keyword evidence="3" id="KW-0479">Metal-binding</keyword>
<feature type="domain" description="B box-type" evidence="9">
    <location>
        <begin position="17"/>
        <end position="60"/>
    </location>
</feature>
<keyword evidence="6 8" id="KW-0539">Nucleus</keyword>
<protein>
    <submittedName>
        <fullName evidence="11">Uncharacterized protein</fullName>
    </submittedName>
</protein>
<dbReference type="Pfam" id="PF00643">
    <property type="entry name" value="zf-B_box"/>
    <property type="match status" value="1"/>
</dbReference>
<dbReference type="PROSITE" id="PS50119">
    <property type="entry name" value="ZF_BBOX"/>
    <property type="match status" value="2"/>
</dbReference>
<feature type="domain" description="B box-type" evidence="9">
    <location>
        <begin position="56"/>
        <end position="103"/>
    </location>
</feature>
<gene>
    <name evidence="11" type="primary">A10p021070.1_BraROA</name>
    <name evidence="11" type="ORF">IGI04_040803</name>
</gene>
<organism evidence="11 12">
    <name type="scientific">Brassica rapa subsp. trilocularis</name>
    <dbReference type="NCBI Taxonomy" id="1813537"/>
    <lineage>
        <taxon>Eukaryota</taxon>
        <taxon>Viridiplantae</taxon>
        <taxon>Streptophyta</taxon>
        <taxon>Embryophyta</taxon>
        <taxon>Tracheophyta</taxon>
        <taxon>Spermatophyta</taxon>
        <taxon>Magnoliopsida</taxon>
        <taxon>eudicotyledons</taxon>
        <taxon>Gunneridae</taxon>
        <taxon>Pentapetalae</taxon>
        <taxon>rosids</taxon>
        <taxon>malvids</taxon>
        <taxon>Brassicales</taxon>
        <taxon>Brassicaceae</taxon>
        <taxon>Brassiceae</taxon>
        <taxon>Brassica</taxon>
    </lineage>
</organism>
<evidence type="ECO:0000256" key="5">
    <source>
        <dbReference type="ARBA" id="ARBA00022833"/>
    </source>
</evidence>
<evidence type="ECO:0000259" key="9">
    <source>
        <dbReference type="PROSITE" id="PS50119"/>
    </source>
</evidence>
<dbReference type="CDD" id="cd19821">
    <property type="entry name" value="Bbox1_BBX-like"/>
    <property type="match status" value="2"/>
</dbReference>
<proteinExistence type="inferred from homology"/>
<dbReference type="PROSITE" id="PS51017">
    <property type="entry name" value="CCT"/>
    <property type="match status" value="1"/>
</dbReference>
<keyword evidence="12" id="KW-1185">Reference proteome</keyword>
<dbReference type="Pfam" id="PF06203">
    <property type="entry name" value="CCT"/>
    <property type="match status" value="1"/>
</dbReference>
<name>A0ABQ7KNX8_BRACM</name>
<evidence type="ECO:0000256" key="6">
    <source>
        <dbReference type="ARBA" id="ARBA00023242"/>
    </source>
</evidence>
<evidence type="ECO:0000256" key="1">
    <source>
        <dbReference type="ARBA" id="ARBA00004123"/>
    </source>
</evidence>
<dbReference type="EMBL" id="JADBGQ010000010">
    <property type="protein sequence ID" value="KAG5376207.1"/>
    <property type="molecule type" value="Genomic_DNA"/>
</dbReference>
<dbReference type="PANTHER" id="PTHR31319">
    <property type="entry name" value="ZINC FINGER PROTEIN CONSTANS-LIKE 4"/>
    <property type="match status" value="1"/>
</dbReference>
<evidence type="ECO:0000256" key="3">
    <source>
        <dbReference type="ARBA" id="ARBA00022723"/>
    </source>
</evidence>
<comment type="similarity">
    <text evidence="2">Belongs to the CONSTANS family.</text>
</comment>
<dbReference type="SMART" id="SM00336">
    <property type="entry name" value="BBOX"/>
    <property type="match status" value="2"/>
</dbReference>
<accession>A0ABQ7KNX8</accession>
<evidence type="ECO:0000256" key="8">
    <source>
        <dbReference type="PROSITE-ProRule" id="PRU00357"/>
    </source>
</evidence>
<evidence type="ECO:0000256" key="2">
    <source>
        <dbReference type="ARBA" id="ARBA00010024"/>
    </source>
</evidence>
<sequence>MGFGLENIKSISGGWGAAARSCDACQSVSAAVFCRVDSAFLCLTCDTRIHSYTRHERVFLCEVCEQAPAAVTCKADAASLCVTCDSDIHSANPLASRHERVPVESFFDSAETAVAKISASTFGVLGSTPTVDLTAVPVMGNSDELGLCPWLLPNDFSEPAKTEMKSSEVMFSDFDRLIDFEYPNSFNHHPPHNSAGADSLVPVQTKTEPLPLSKNDHCFDIDFCRSKLSAFTYPTQSISHSVISSPPLNLLKVSTSSLEYGVVPDGNTSSEISIPFNRSTTTITASTATTGDQASSMNREARVLRYREKRKNRKFEKTIRYASRKAYAESRPRIKGRFAKRTETENDDVFFSHVYASAAQYGVVPTF</sequence>
<comment type="caution">
    <text evidence="11">The sequence shown here is derived from an EMBL/GenBank/DDBJ whole genome shotgun (WGS) entry which is preliminary data.</text>
</comment>
<dbReference type="InterPro" id="IPR010402">
    <property type="entry name" value="CCT_domain"/>
</dbReference>
<dbReference type="Proteomes" id="UP000823674">
    <property type="component" value="Chromosome A10"/>
</dbReference>
<comment type="subcellular location">
    <subcellularLocation>
        <location evidence="1 8">Nucleus</location>
    </subcellularLocation>
</comment>
<dbReference type="InterPro" id="IPR045281">
    <property type="entry name" value="CONSTANS-like"/>
</dbReference>